<organism evidence="7 8">
    <name type="scientific">Coprococcus catus</name>
    <dbReference type="NCBI Taxonomy" id="116085"/>
    <lineage>
        <taxon>Bacteria</taxon>
        <taxon>Bacillati</taxon>
        <taxon>Bacillota</taxon>
        <taxon>Clostridia</taxon>
        <taxon>Lachnospirales</taxon>
        <taxon>Lachnospiraceae</taxon>
        <taxon>Coprococcus</taxon>
    </lineage>
</organism>
<gene>
    <name evidence="7" type="ORF">DW070_08145</name>
</gene>
<dbReference type="GO" id="GO:0042597">
    <property type="term" value="C:periplasmic space"/>
    <property type="evidence" value="ECO:0007669"/>
    <property type="project" value="UniProtKB-SubCell"/>
</dbReference>
<dbReference type="Pfam" id="PF09084">
    <property type="entry name" value="NMT1"/>
    <property type="match status" value="1"/>
</dbReference>
<dbReference type="EMBL" id="QVEP01000016">
    <property type="protein sequence ID" value="RGB79895.1"/>
    <property type="molecule type" value="Genomic_DNA"/>
</dbReference>
<comment type="subcellular location">
    <subcellularLocation>
        <location evidence="1">Periplasm</location>
    </subcellularLocation>
</comment>
<evidence type="ECO:0000256" key="5">
    <source>
        <dbReference type="SAM" id="SignalP"/>
    </source>
</evidence>
<reference evidence="7 8" key="1">
    <citation type="submission" date="2018-08" db="EMBL/GenBank/DDBJ databases">
        <title>A genome reference for cultivated species of the human gut microbiota.</title>
        <authorList>
            <person name="Zou Y."/>
            <person name="Xue W."/>
            <person name="Luo G."/>
        </authorList>
    </citation>
    <scope>NUCLEOTIDE SEQUENCE [LARGE SCALE GENOMIC DNA]</scope>
    <source>
        <strain evidence="7 8">AF45-17</strain>
    </source>
</reference>
<dbReference type="InterPro" id="IPR015168">
    <property type="entry name" value="SsuA/THI5"/>
</dbReference>
<proteinExistence type="inferred from homology"/>
<dbReference type="Gene3D" id="3.40.190.10">
    <property type="entry name" value="Periplasmic binding protein-like II"/>
    <property type="match status" value="3"/>
</dbReference>
<feature type="domain" description="SsuA/THI5-like" evidence="6">
    <location>
        <begin position="80"/>
        <end position="283"/>
    </location>
</feature>
<dbReference type="PANTHER" id="PTHR30024:SF47">
    <property type="entry name" value="TAURINE-BINDING PERIPLASMIC PROTEIN"/>
    <property type="match status" value="1"/>
</dbReference>
<evidence type="ECO:0000256" key="2">
    <source>
        <dbReference type="ARBA" id="ARBA00010742"/>
    </source>
</evidence>
<comment type="similarity">
    <text evidence="2">Belongs to the bacterial solute-binding protein SsuA/TauA family.</text>
</comment>
<feature type="chain" id="PRO_5038589343" evidence="5">
    <location>
        <begin position="21"/>
        <end position="364"/>
    </location>
</feature>
<evidence type="ECO:0000313" key="8">
    <source>
        <dbReference type="Proteomes" id="UP000260773"/>
    </source>
</evidence>
<comment type="caution">
    <text evidence="7">The sequence shown here is derived from an EMBL/GenBank/DDBJ whole genome shotgun (WGS) entry which is preliminary data.</text>
</comment>
<keyword evidence="3 5" id="KW-0732">Signal</keyword>
<protein>
    <submittedName>
        <fullName evidence="7">Taurine ABC transporter substrate-binding protein</fullName>
    </submittedName>
</protein>
<dbReference type="SUPFAM" id="SSF53850">
    <property type="entry name" value="Periplasmic binding protein-like II"/>
    <property type="match status" value="1"/>
</dbReference>
<dbReference type="AlphaFoldDB" id="A0A3E2TNB7"/>
<accession>A0A3E2TNB7</accession>
<dbReference type="PANTHER" id="PTHR30024">
    <property type="entry name" value="ALIPHATIC SULFONATES-BINDING PROTEIN-RELATED"/>
    <property type="match status" value="1"/>
</dbReference>
<evidence type="ECO:0000259" key="6">
    <source>
        <dbReference type="Pfam" id="PF09084"/>
    </source>
</evidence>
<feature type="region of interest" description="Disordered" evidence="4">
    <location>
        <begin position="26"/>
        <end position="57"/>
    </location>
</feature>
<dbReference type="Proteomes" id="UP000260773">
    <property type="component" value="Unassembled WGS sequence"/>
</dbReference>
<evidence type="ECO:0000256" key="3">
    <source>
        <dbReference type="ARBA" id="ARBA00022729"/>
    </source>
</evidence>
<feature type="compositionally biased region" description="Low complexity" evidence="4">
    <location>
        <begin position="29"/>
        <end position="57"/>
    </location>
</feature>
<sequence>MKKRIMAVVVTAAMVMGALAGCGSSSAKETQAPASTEAASETAAASETTGETEASDAASGDLTHVNVAYMANYASLWQVATAINKGYFKDEGLDVQLYMFQDGPTEIASMESGSIDVAYIGPGAHKLCIKGQADIFCFSQLGNADCVMGLKSHGVNSLEDLKGKKVAYASGTSSETILKRALNSVGLTMDDIEAYDMEVSNMVSAIVSGSIDACAPWSPSSTTIANELGDDVQTFCTNTTFSDIAADCASWICMPSYVETNKDVLVKFTKALYKAMDFASNPDNYDEVAGYVAQECGTDKESALAQTGDGAWLNSATLLKYVGDGTIKGYYEVQQKNFIDNGDVESEVPVEDYVLFDVMEEAGK</sequence>
<feature type="signal peptide" evidence="5">
    <location>
        <begin position="1"/>
        <end position="20"/>
    </location>
</feature>
<evidence type="ECO:0000256" key="4">
    <source>
        <dbReference type="SAM" id="MobiDB-lite"/>
    </source>
</evidence>
<name>A0A3E2TNB7_9FIRM</name>
<evidence type="ECO:0000313" key="7">
    <source>
        <dbReference type="EMBL" id="RGB79895.1"/>
    </source>
</evidence>
<evidence type="ECO:0000256" key="1">
    <source>
        <dbReference type="ARBA" id="ARBA00004418"/>
    </source>
</evidence>
<dbReference type="PROSITE" id="PS51257">
    <property type="entry name" value="PROKAR_LIPOPROTEIN"/>
    <property type="match status" value="1"/>
</dbReference>